<comment type="caution">
    <text evidence="1">The sequence shown here is derived from an EMBL/GenBank/DDBJ whole genome shotgun (WGS) entry which is preliminary data.</text>
</comment>
<dbReference type="PROSITE" id="PS51257">
    <property type="entry name" value="PROKAR_LIPOPROTEIN"/>
    <property type="match status" value="1"/>
</dbReference>
<evidence type="ECO:0000313" key="1">
    <source>
        <dbReference type="EMBL" id="MEE2567464.1"/>
    </source>
</evidence>
<reference evidence="1 2" key="1">
    <citation type="submission" date="2024-01" db="EMBL/GenBank/DDBJ databases">
        <title>Hyphobacterium bacterium isolated from marine sediment.</title>
        <authorList>
            <person name="Zhao S."/>
        </authorList>
    </citation>
    <scope>NUCLEOTIDE SEQUENCE [LARGE SCALE GENOMIC DNA]</scope>
    <source>
        <strain evidence="1 2">Y60-23</strain>
    </source>
</reference>
<evidence type="ECO:0000313" key="2">
    <source>
        <dbReference type="Proteomes" id="UP001310692"/>
    </source>
</evidence>
<protein>
    <recommendedName>
        <fullName evidence="3">Choice-of-anchor D domain-containing protein</fullName>
    </recommendedName>
</protein>
<dbReference type="EMBL" id="JAZDRO010000005">
    <property type="protein sequence ID" value="MEE2567464.1"/>
    <property type="molecule type" value="Genomic_DNA"/>
</dbReference>
<organism evidence="1 2">
    <name type="scientific">Hyphobacterium marinum</name>
    <dbReference type="NCBI Taxonomy" id="3116574"/>
    <lineage>
        <taxon>Bacteria</taxon>
        <taxon>Pseudomonadati</taxon>
        <taxon>Pseudomonadota</taxon>
        <taxon>Alphaproteobacteria</taxon>
        <taxon>Maricaulales</taxon>
        <taxon>Maricaulaceae</taxon>
        <taxon>Hyphobacterium</taxon>
    </lineage>
</organism>
<sequence length="509" mass="51853">MKLWMIVAAAVFLTACQEFEASRPETAGDASGPAVFTEPPQHTVIFSDLSPDRPMGFRIDSEITVGQRQARTVVITLPAAFIFNGFDALGPAGTRIGAYGFEFNAGSAGPDRLFPVYSIDADSAWVDANLNGQFNALKPQIEYSQDGQQNHVLTITLPRGGDGSTNFSTAGFSSDIMAFLRSGIFTNPAGGQQAISVAFTSVDPDTGDADDSAGTPPEQFTVNDTVTIANSQLSASVLPNSRSVPFGSTATAFATIANGGQAAATNCGISLLNVIKGGFSYQTTDPNTNALTGTPNTPVTIPAGQSQSFLIAFTPVQEFFNGAIPFTAEPLEFRFACDGAQSGILPGVNTLGMASGTVAAPDVIAISATPSGDGTVYLGGVSGASAFALAGVNIGATGSITITPRSGMAAAAAPVSLSGPLALPAPDLGLEICETTGQANGACLAARASSLTVNFANNEVRTFSVFVRGQGQAIANNPAINRVFVDFMDSGGQARGGTSVAVTTSAPPT</sequence>
<dbReference type="RefSeq" id="WP_330197025.1">
    <property type="nucleotide sequence ID" value="NZ_JAZDRO010000005.1"/>
</dbReference>
<keyword evidence="2" id="KW-1185">Reference proteome</keyword>
<gene>
    <name evidence="1" type="ORF">V0U35_12320</name>
</gene>
<evidence type="ECO:0008006" key="3">
    <source>
        <dbReference type="Google" id="ProtNLM"/>
    </source>
</evidence>
<proteinExistence type="predicted"/>
<accession>A0ABU7M0X2</accession>
<name>A0ABU7M0X2_9PROT</name>
<dbReference type="Proteomes" id="UP001310692">
    <property type="component" value="Unassembled WGS sequence"/>
</dbReference>